<evidence type="ECO:0000256" key="3">
    <source>
        <dbReference type="ARBA" id="ARBA00023054"/>
    </source>
</evidence>
<comment type="subcellular location">
    <subcellularLocation>
        <location evidence="1">Cell envelope</location>
    </subcellularLocation>
</comment>
<evidence type="ECO:0000256" key="2">
    <source>
        <dbReference type="ARBA" id="ARBA00009477"/>
    </source>
</evidence>
<gene>
    <name evidence="9" type="ORF">D7024_00415</name>
</gene>
<dbReference type="Pfam" id="PF25967">
    <property type="entry name" value="RND-MFP_C"/>
    <property type="match status" value="1"/>
</dbReference>
<feature type="domain" description="YknX-like beta-barrel" evidence="8">
    <location>
        <begin position="255"/>
        <end position="327"/>
    </location>
</feature>
<feature type="domain" description="CzcB-like barrel-sandwich hybrid" evidence="7">
    <location>
        <begin position="76"/>
        <end position="235"/>
    </location>
</feature>
<feature type="chain" id="PRO_5038378635" evidence="5">
    <location>
        <begin position="36"/>
        <end position="404"/>
    </location>
</feature>
<organism evidence="9 10">
    <name type="scientific">Desulfofundulus salinus</name>
    <dbReference type="NCBI Taxonomy" id="2419843"/>
    <lineage>
        <taxon>Bacteria</taxon>
        <taxon>Bacillati</taxon>
        <taxon>Bacillota</taxon>
        <taxon>Clostridia</taxon>
        <taxon>Eubacteriales</taxon>
        <taxon>Peptococcaceae</taxon>
        <taxon>Desulfofundulus</taxon>
    </lineage>
</organism>
<name>A0A494WQZ3_9FIRM</name>
<evidence type="ECO:0000259" key="7">
    <source>
        <dbReference type="Pfam" id="PF25973"/>
    </source>
</evidence>
<dbReference type="GO" id="GO:0030313">
    <property type="term" value="C:cell envelope"/>
    <property type="evidence" value="ECO:0007669"/>
    <property type="project" value="UniProtKB-SubCell"/>
</dbReference>
<proteinExistence type="inferred from homology"/>
<dbReference type="Pfam" id="PF25973">
    <property type="entry name" value="BSH_CzcB"/>
    <property type="match status" value="1"/>
</dbReference>
<evidence type="ECO:0000256" key="1">
    <source>
        <dbReference type="ARBA" id="ARBA00004196"/>
    </source>
</evidence>
<feature type="signal peptide" evidence="5">
    <location>
        <begin position="1"/>
        <end position="35"/>
    </location>
</feature>
<dbReference type="NCBIfam" id="TIGR01730">
    <property type="entry name" value="RND_mfp"/>
    <property type="match status" value="1"/>
</dbReference>
<dbReference type="InterPro" id="IPR058627">
    <property type="entry name" value="MdtA-like_C"/>
</dbReference>
<dbReference type="InterPro" id="IPR058647">
    <property type="entry name" value="BSH_CzcB-like"/>
</dbReference>
<dbReference type="InterPro" id="IPR058636">
    <property type="entry name" value="Beta-barrel_YknX"/>
</dbReference>
<feature type="domain" description="Multidrug resistance protein MdtA-like C-terminal permuted SH3" evidence="6">
    <location>
        <begin position="337"/>
        <end position="393"/>
    </location>
</feature>
<reference evidence="9 10" key="1">
    <citation type="submission" date="2018-10" db="EMBL/GenBank/DDBJ databases">
        <authorList>
            <person name="Grouzdev D.S."/>
            <person name="Krutkina M.S."/>
            <person name="Tourova T.P."/>
            <person name="Nazina T.N."/>
        </authorList>
    </citation>
    <scope>NUCLEOTIDE SEQUENCE [LARGE SCALE GENOMIC DNA]</scope>
    <source>
        <strain evidence="9 10">435</strain>
    </source>
</reference>
<keyword evidence="10" id="KW-1185">Reference proteome</keyword>
<evidence type="ECO:0000313" key="10">
    <source>
        <dbReference type="Proteomes" id="UP000271256"/>
    </source>
</evidence>
<dbReference type="EMBL" id="RBWE01000001">
    <property type="protein sequence ID" value="RKO65579.1"/>
    <property type="molecule type" value="Genomic_DNA"/>
</dbReference>
<evidence type="ECO:0000256" key="4">
    <source>
        <dbReference type="SAM" id="Coils"/>
    </source>
</evidence>
<dbReference type="GO" id="GO:0016020">
    <property type="term" value="C:membrane"/>
    <property type="evidence" value="ECO:0007669"/>
    <property type="project" value="InterPro"/>
</dbReference>
<evidence type="ECO:0000259" key="6">
    <source>
        <dbReference type="Pfam" id="PF25967"/>
    </source>
</evidence>
<protein>
    <submittedName>
        <fullName evidence="9">Efflux RND transporter periplasmic adaptor subunit</fullName>
    </submittedName>
</protein>
<accession>A0A494WQZ3</accession>
<dbReference type="Gene3D" id="2.40.50.100">
    <property type="match status" value="1"/>
</dbReference>
<dbReference type="SUPFAM" id="SSF111369">
    <property type="entry name" value="HlyD-like secretion proteins"/>
    <property type="match status" value="1"/>
</dbReference>
<dbReference type="InterPro" id="IPR006143">
    <property type="entry name" value="RND_pump_MFP"/>
</dbReference>
<dbReference type="AlphaFoldDB" id="A0A494WQZ3"/>
<evidence type="ECO:0000259" key="8">
    <source>
        <dbReference type="Pfam" id="PF25990"/>
    </source>
</evidence>
<comment type="caution">
    <text evidence="9">The sequence shown here is derived from an EMBL/GenBank/DDBJ whole genome shotgun (WGS) entry which is preliminary data.</text>
</comment>
<dbReference type="Proteomes" id="UP000271256">
    <property type="component" value="Unassembled WGS sequence"/>
</dbReference>
<dbReference type="InterPro" id="IPR050465">
    <property type="entry name" value="UPF0194_transport"/>
</dbReference>
<keyword evidence="3 4" id="KW-0175">Coiled coil</keyword>
<dbReference type="PANTHER" id="PTHR32347">
    <property type="entry name" value="EFFLUX SYSTEM COMPONENT YKNX-RELATED"/>
    <property type="match status" value="1"/>
</dbReference>
<dbReference type="Gene3D" id="2.40.30.170">
    <property type="match status" value="1"/>
</dbReference>
<evidence type="ECO:0000256" key="5">
    <source>
        <dbReference type="SAM" id="SignalP"/>
    </source>
</evidence>
<comment type="similarity">
    <text evidence="2">Belongs to the membrane fusion protein (MFP) (TC 8.A.1) family.</text>
</comment>
<sequence>MHVPEKLTVLKNKKTSLIIAAALCLSMAIGLYSFAAGRGEQAVAEEIKEVTVKKGDLKIDLAADGKAELDTVGLSFQINGVIKEIPVQPGDHVKAGDIIARLDAEKYQLELEAARAGYEAARARLAKARDDYNNKLIAAKEKMDNAMLVYQPMSQVPDIFPAQEVALKKLAADSTREAYEAAKKATSDIKMEEAAVAQALVNLKKAEKNLEDTVLRSPVDGTVLYIAGKVGESVSGGGDNADKQFAVVSTGDSVTVTAQVLELDIAEVAPGQAAEVEFEALPGEIFTGRVGGIEALPVTDASGIVAYEVSVLLDKPDARIKHGMTGTVSFIIEQKKDVLIIPNAAVKRVDGATVVEMYNEAGEIVTRKVKTGFTDGRNVEVIEGLKQGDKIIIRTRTSAQGGKA</sequence>
<dbReference type="Gene3D" id="2.40.420.20">
    <property type="match status" value="1"/>
</dbReference>
<evidence type="ECO:0000313" key="9">
    <source>
        <dbReference type="EMBL" id="RKO65579.1"/>
    </source>
</evidence>
<dbReference type="GO" id="GO:0022857">
    <property type="term" value="F:transmembrane transporter activity"/>
    <property type="evidence" value="ECO:0007669"/>
    <property type="project" value="InterPro"/>
</dbReference>
<feature type="coiled-coil region" evidence="4">
    <location>
        <begin position="104"/>
        <end position="142"/>
    </location>
</feature>
<feature type="coiled-coil region" evidence="4">
    <location>
        <begin position="189"/>
        <end position="216"/>
    </location>
</feature>
<keyword evidence="5" id="KW-0732">Signal</keyword>
<dbReference type="Pfam" id="PF25990">
    <property type="entry name" value="Beta-barrel_YknX"/>
    <property type="match status" value="1"/>
</dbReference>